<dbReference type="Proteomes" id="UP000324632">
    <property type="component" value="Chromosome 8"/>
</dbReference>
<accession>A0A5A9P7Y5</accession>
<evidence type="ECO:0000313" key="1">
    <source>
        <dbReference type="EMBL" id="KAA0717765.1"/>
    </source>
</evidence>
<sequence>MKRGRLSLLIYLHHDRIYLSVRTHVDPHGGHREAVRKRRLKLFSRAKRRRAGSRCEFRQEGCQAEAVRRCFLMPSSHQQGCQSRRFCSTLRN</sequence>
<dbReference type="AlphaFoldDB" id="A0A5A9P7Y5"/>
<dbReference type="EMBL" id="SOYY01000008">
    <property type="protein sequence ID" value="KAA0717765.1"/>
    <property type="molecule type" value="Genomic_DNA"/>
</dbReference>
<evidence type="ECO:0000313" key="2">
    <source>
        <dbReference type="Proteomes" id="UP000324632"/>
    </source>
</evidence>
<organism evidence="1 2">
    <name type="scientific">Triplophysa tibetana</name>
    <dbReference type="NCBI Taxonomy" id="1572043"/>
    <lineage>
        <taxon>Eukaryota</taxon>
        <taxon>Metazoa</taxon>
        <taxon>Chordata</taxon>
        <taxon>Craniata</taxon>
        <taxon>Vertebrata</taxon>
        <taxon>Euteleostomi</taxon>
        <taxon>Actinopterygii</taxon>
        <taxon>Neopterygii</taxon>
        <taxon>Teleostei</taxon>
        <taxon>Ostariophysi</taxon>
        <taxon>Cypriniformes</taxon>
        <taxon>Nemacheilidae</taxon>
        <taxon>Triplophysa</taxon>
    </lineage>
</organism>
<reference evidence="1 2" key="1">
    <citation type="journal article" date="2019" name="Mol. Ecol. Resour.">
        <title>Chromosome-level genome assembly of Triplophysa tibetana, a fish adapted to the harsh high-altitude environment of the Tibetan Plateau.</title>
        <authorList>
            <person name="Yang X."/>
            <person name="Liu H."/>
            <person name="Ma Z."/>
            <person name="Zou Y."/>
            <person name="Zou M."/>
            <person name="Mao Y."/>
            <person name="Li X."/>
            <person name="Wang H."/>
            <person name="Chen T."/>
            <person name="Wang W."/>
            <person name="Yang R."/>
        </authorList>
    </citation>
    <scope>NUCLEOTIDE SEQUENCE [LARGE SCALE GENOMIC DNA]</scope>
    <source>
        <strain evidence="1">TTIB1903HZAU</strain>
        <tissue evidence="1">Muscle</tissue>
    </source>
</reference>
<comment type="caution">
    <text evidence="1">The sequence shown here is derived from an EMBL/GenBank/DDBJ whole genome shotgun (WGS) entry which is preliminary data.</text>
</comment>
<protein>
    <submittedName>
        <fullName evidence="1">Uncharacterized protein</fullName>
    </submittedName>
</protein>
<proteinExistence type="predicted"/>
<gene>
    <name evidence="1" type="ORF">E1301_Tti001641</name>
</gene>
<name>A0A5A9P7Y5_9TELE</name>
<keyword evidence="2" id="KW-1185">Reference proteome</keyword>